<dbReference type="InParanoid" id="A0A2J7RJT3"/>
<dbReference type="Gene3D" id="3.80.10.10">
    <property type="entry name" value="Ribonuclease Inhibitor"/>
    <property type="match status" value="3"/>
</dbReference>
<feature type="transmembrane region" description="Helical" evidence="4">
    <location>
        <begin position="636"/>
        <end position="658"/>
    </location>
</feature>
<evidence type="ECO:0008006" key="8">
    <source>
        <dbReference type="Google" id="ProtNLM"/>
    </source>
</evidence>
<dbReference type="AlphaFoldDB" id="A0A2J7RJT3"/>
<comment type="caution">
    <text evidence="6">The sequence shown here is derived from an EMBL/GenBank/DDBJ whole genome shotgun (WGS) entry which is preliminary data.</text>
</comment>
<gene>
    <name evidence="6" type="ORF">B7P43_G06232</name>
</gene>
<dbReference type="EMBL" id="NEVH01002988">
    <property type="protein sequence ID" value="PNF41103.1"/>
    <property type="molecule type" value="Genomic_DNA"/>
</dbReference>
<organism evidence="6 7">
    <name type="scientific">Cryptotermes secundus</name>
    <dbReference type="NCBI Taxonomy" id="105785"/>
    <lineage>
        <taxon>Eukaryota</taxon>
        <taxon>Metazoa</taxon>
        <taxon>Ecdysozoa</taxon>
        <taxon>Arthropoda</taxon>
        <taxon>Hexapoda</taxon>
        <taxon>Insecta</taxon>
        <taxon>Pterygota</taxon>
        <taxon>Neoptera</taxon>
        <taxon>Polyneoptera</taxon>
        <taxon>Dictyoptera</taxon>
        <taxon>Blattodea</taxon>
        <taxon>Blattoidea</taxon>
        <taxon>Termitoidae</taxon>
        <taxon>Kalotermitidae</taxon>
        <taxon>Cryptotermitinae</taxon>
        <taxon>Cryptotermes</taxon>
    </lineage>
</organism>
<dbReference type="Pfam" id="PF13855">
    <property type="entry name" value="LRR_8"/>
    <property type="match status" value="3"/>
</dbReference>
<keyword evidence="2" id="KW-0677">Repeat</keyword>
<dbReference type="InterPro" id="IPR003591">
    <property type="entry name" value="Leu-rich_rpt_typical-subtyp"/>
</dbReference>
<dbReference type="Proteomes" id="UP000235965">
    <property type="component" value="Unassembled WGS sequence"/>
</dbReference>
<dbReference type="InterPro" id="IPR050333">
    <property type="entry name" value="SLRP"/>
</dbReference>
<proteinExistence type="predicted"/>
<evidence type="ECO:0000256" key="3">
    <source>
        <dbReference type="SAM" id="MobiDB-lite"/>
    </source>
</evidence>
<keyword evidence="4" id="KW-1133">Transmembrane helix</keyword>
<keyword evidence="7" id="KW-1185">Reference proteome</keyword>
<evidence type="ECO:0000256" key="2">
    <source>
        <dbReference type="ARBA" id="ARBA00022737"/>
    </source>
</evidence>
<dbReference type="PROSITE" id="PS51450">
    <property type="entry name" value="LRR"/>
    <property type="match status" value="1"/>
</dbReference>
<dbReference type="PANTHER" id="PTHR45712:SF22">
    <property type="entry name" value="INSULIN-LIKE GROWTH FACTOR-BINDING PROTEIN COMPLEX ACID LABILE SUBUNIT"/>
    <property type="match status" value="1"/>
</dbReference>
<keyword evidence="4" id="KW-0812">Transmembrane</keyword>
<reference evidence="6 7" key="1">
    <citation type="submission" date="2017-12" db="EMBL/GenBank/DDBJ databases">
        <title>Hemimetabolous genomes reveal molecular basis of termite eusociality.</title>
        <authorList>
            <person name="Harrison M.C."/>
            <person name="Jongepier E."/>
            <person name="Robertson H.M."/>
            <person name="Arning N."/>
            <person name="Bitard-Feildel T."/>
            <person name="Chao H."/>
            <person name="Childers C.P."/>
            <person name="Dinh H."/>
            <person name="Doddapaneni H."/>
            <person name="Dugan S."/>
            <person name="Gowin J."/>
            <person name="Greiner C."/>
            <person name="Han Y."/>
            <person name="Hu H."/>
            <person name="Hughes D.S.T."/>
            <person name="Huylmans A.-K."/>
            <person name="Kemena C."/>
            <person name="Kremer L.P.M."/>
            <person name="Lee S.L."/>
            <person name="Lopez-Ezquerra A."/>
            <person name="Mallet L."/>
            <person name="Monroy-Kuhn J.M."/>
            <person name="Moser A."/>
            <person name="Murali S.C."/>
            <person name="Muzny D.M."/>
            <person name="Otani S."/>
            <person name="Piulachs M.-D."/>
            <person name="Poelchau M."/>
            <person name="Qu J."/>
            <person name="Schaub F."/>
            <person name="Wada-Katsumata A."/>
            <person name="Worley K.C."/>
            <person name="Xie Q."/>
            <person name="Ylla G."/>
            <person name="Poulsen M."/>
            <person name="Gibbs R.A."/>
            <person name="Schal C."/>
            <person name="Richards S."/>
            <person name="Belles X."/>
            <person name="Korb J."/>
            <person name="Bornberg-Bauer E."/>
        </authorList>
    </citation>
    <scope>NUCLEOTIDE SEQUENCE [LARGE SCALE GENOMIC DNA]</scope>
    <source>
        <tissue evidence="6">Whole body</tissue>
    </source>
</reference>
<dbReference type="OrthoDB" id="676979at2759"/>
<dbReference type="SMART" id="SM00369">
    <property type="entry name" value="LRR_TYP"/>
    <property type="match status" value="11"/>
</dbReference>
<evidence type="ECO:0000313" key="7">
    <source>
        <dbReference type="Proteomes" id="UP000235965"/>
    </source>
</evidence>
<feature type="chain" id="PRO_5014367570" description="LRRCT domain-containing protein" evidence="5">
    <location>
        <begin position="25"/>
        <end position="691"/>
    </location>
</feature>
<dbReference type="STRING" id="105785.A0A2J7RJT3"/>
<keyword evidence="4" id="KW-0472">Membrane</keyword>
<dbReference type="PANTHER" id="PTHR45712">
    <property type="entry name" value="AGAP008170-PA"/>
    <property type="match status" value="1"/>
</dbReference>
<evidence type="ECO:0000313" key="6">
    <source>
        <dbReference type="EMBL" id="PNF41103.1"/>
    </source>
</evidence>
<protein>
    <recommendedName>
        <fullName evidence="8">LRRCT domain-containing protein</fullName>
    </recommendedName>
</protein>
<feature type="signal peptide" evidence="5">
    <location>
        <begin position="1"/>
        <end position="24"/>
    </location>
</feature>
<dbReference type="InterPro" id="IPR032675">
    <property type="entry name" value="LRR_dom_sf"/>
</dbReference>
<evidence type="ECO:0000256" key="4">
    <source>
        <dbReference type="SAM" id="Phobius"/>
    </source>
</evidence>
<name>A0A2J7RJT3_9NEOP</name>
<keyword evidence="5" id="KW-0732">Signal</keyword>
<dbReference type="InterPro" id="IPR001611">
    <property type="entry name" value="Leu-rich_rpt"/>
</dbReference>
<dbReference type="SUPFAM" id="SSF52058">
    <property type="entry name" value="L domain-like"/>
    <property type="match status" value="2"/>
</dbReference>
<evidence type="ECO:0000256" key="1">
    <source>
        <dbReference type="ARBA" id="ARBA00022614"/>
    </source>
</evidence>
<dbReference type="PROSITE" id="PS51257">
    <property type="entry name" value="PROKAR_LIPOPROTEIN"/>
    <property type="match status" value="1"/>
</dbReference>
<accession>A0A2J7RJT3</accession>
<keyword evidence="1" id="KW-0433">Leucine-rich repeat</keyword>
<feature type="region of interest" description="Disordered" evidence="3">
    <location>
        <begin position="669"/>
        <end position="691"/>
    </location>
</feature>
<feature type="compositionally biased region" description="Polar residues" evidence="3">
    <location>
        <begin position="669"/>
        <end position="685"/>
    </location>
</feature>
<evidence type="ECO:0000256" key="5">
    <source>
        <dbReference type="SAM" id="SignalP"/>
    </source>
</evidence>
<sequence length="691" mass="77295">MTALRKAALLVFVSLLSCCVPEEASCPAGLCTCKLFDIDGVPRLLSYCTNASLHDVPRGLDNRTTDLDLSDNNLTRLENRTFSKRGTLHLARVFVNRNHIASMDSGTFRELTSLSELHLESNVITSILPGMFGGNPELVILNLRKNRLASVPVDIITLKNHIRELDIGDNNIKKVDTYLVQRYYPKLRRLDVSRNRISRIFSTSPVDSSTLEVIDASFNYISELDPSALSSVSNLKELNVSNNKISNLSQDIFANNPELVKLDVSNNHIVTIHRDAFRRNPKITEIYAGSNGMTYLHPATFSGNPQLTKVTVSWNKIQDISPQTFYNNPNLEYLDFNNNKLKALNPGIFQNNPSLKSVDLSSNSLVTIHDTTFHHNPKLEHLFLSRNEHIRLHNGLIILASSLKVFDARHCNLSSLPANFFKNSTALRQLLLGGNNLTSLDCVSNNNDDDYVDTLTKLQVIDVSHNQLQTINVEVLKNKMTQLESLRIEGNPFLCDCKLREAWLWSQKMGIIPPQPQITCTDMQWRSVPWDDVQDLNCSDESLTEESTSAVTGTHTINTSAVPYHLNSSHESRTKESTTVRMTLTGESTSTVTGTDSNLNNKPQYVDWQKSSDISKIVLQVEKHDNSAHKERSNKILFTSLFVALGIILVMLLAVFLMRKRCGKYKVSKTTNGMKSNNSPSSLQVSGAPAL</sequence>